<evidence type="ECO:0000256" key="2">
    <source>
        <dbReference type="ARBA" id="ARBA00009415"/>
    </source>
</evidence>
<evidence type="ECO:0000256" key="3">
    <source>
        <dbReference type="ARBA" id="ARBA00023069"/>
    </source>
</evidence>
<dbReference type="EMBL" id="BTRK01000005">
    <property type="protein sequence ID" value="GMR53550.1"/>
    <property type="molecule type" value="Genomic_DNA"/>
</dbReference>
<evidence type="ECO:0000256" key="5">
    <source>
        <dbReference type="SAM" id="Coils"/>
    </source>
</evidence>
<evidence type="ECO:0000313" key="8">
    <source>
        <dbReference type="Proteomes" id="UP001328107"/>
    </source>
</evidence>
<name>A0AAN5I709_9BILA</name>
<dbReference type="GO" id="GO:0005929">
    <property type="term" value="C:cilium"/>
    <property type="evidence" value="ECO:0007669"/>
    <property type="project" value="UniProtKB-SubCell"/>
</dbReference>
<dbReference type="GO" id="GO:0042073">
    <property type="term" value="P:intraciliary transport"/>
    <property type="evidence" value="ECO:0007669"/>
    <property type="project" value="TreeGrafter"/>
</dbReference>
<comment type="caution">
    <text evidence="7">The sequence shown here is derived from an EMBL/GenBank/DDBJ whole genome shotgun (WGS) entry which is preliminary data.</text>
</comment>
<dbReference type="PANTHER" id="PTHR16011:SF0">
    <property type="entry name" value="INTRAFLAGELLAR TRANSPORT PROTEIN 57 HOMOLOG"/>
    <property type="match status" value="1"/>
</dbReference>
<feature type="coiled-coil region" evidence="5">
    <location>
        <begin position="255"/>
        <end position="282"/>
    </location>
</feature>
<dbReference type="GO" id="GO:0005815">
    <property type="term" value="C:microtubule organizing center"/>
    <property type="evidence" value="ECO:0007669"/>
    <property type="project" value="TreeGrafter"/>
</dbReference>
<evidence type="ECO:0000256" key="4">
    <source>
        <dbReference type="ARBA" id="ARBA00023273"/>
    </source>
</evidence>
<sequence>ALLEKLKCLSYEKGFVKGEKGRPIEKHSFVSRGGGDAFFSFVSLSAWLIGQSGNPSFPTPSQVDDPNTTLGNITAFIRSSEKGGEWSLARLKSGSGMEVVSLLNQLADLALEHQSFAFNRPMVRQEEEGNTDDEGEGGESSGEETDAEGELAMDEDEGALVDLRVPQWTNETIEGVLKSEGKRAEDWKEEVDRVTPLLKIVLPEGKDWRIHMDKMMTMKGKMDELKSVVGGKVVEMGDTMEKSIRVIESREKSLALQMESSLGRLKEKKDDLAEKTETYKSRSGGITHRNDSLQSVSIDIRQIKEHIETEETKSTDGAPLVRIRQSLVRLEEESIRVGVQCAVAEQTLLHSHLSERLALSKNAFGLL</sequence>
<dbReference type="GO" id="GO:1905515">
    <property type="term" value="P:non-motile cilium assembly"/>
    <property type="evidence" value="ECO:0007669"/>
    <property type="project" value="TreeGrafter"/>
</dbReference>
<keyword evidence="8" id="KW-1185">Reference proteome</keyword>
<dbReference type="GO" id="GO:0030992">
    <property type="term" value="C:intraciliary transport particle B"/>
    <property type="evidence" value="ECO:0007669"/>
    <property type="project" value="TreeGrafter"/>
</dbReference>
<feature type="region of interest" description="Disordered" evidence="6">
    <location>
        <begin position="120"/>
        <end position="154"/>
    </location>
</feature>
<comment type="similarity">
    <text evidence="2">Belongs to the IFT57 family.</text>
</comment>
<dbReference type="Pfam" id="PF10498">
    <property type="entry name" value="IFT57"/>
    <property type="match status" value="1"/>
</dbReference>
<evidence type="ECO:0000256" key="1">
    <source>
        <dbReference type="ARBA" id="ARBA00004138"/>
    </source>
</evidence>
<dbReference type="AlphaFoldDB" id="A0AAN5I709"/>
<evidence type="ECO:0000256" key="6">
    <source>
        <dbReference type="SAM" id="MobiDB-lite"/>
    </source>
</evidence>
<keyword evidence="5" id="KW-0175">Coiled coil</keyword>
<organism evidence="7 8">
    <name type="scientific">Pristionchus mayeri</name>
    <dbReference type="NCBI Taxonomy" id="1317129"/>
    <lineage>
        <taxon>Eukaryota</taxon>
        <taxon>Metazoa</taxon>
        <taxon>Ecdysozoa</taxon>
        <taxon>Nematoda</taxon>
        <taxon>Chromadorea</taxon>
        <taxon>Rhabditida</taxon>
        <taxon>Rhabditina</taxon>
        <taxon>Diplogasteromorpha</taxon>
        <taxon>Diplogasteroidea</taxon>
        <taxon>Neodiplogasteridae</taxon>
        <taxon>Pristionchus</taxon>
    </lineage>
</organism>
<feature type="compositionally biased region" description="Acidic residues" evidence="6">
    <location>
        <begin position="128"/>
        <end position="154"/>
    </location>
</feature>
<proteinExistence type="inferred from homology"/>
<dbReference type="Proteomes" id="UP001328107">
    <property type="component" value="Unassembled WGS sequence"/>
</dbReference>
<dbReference type="PANTHER" id="PTHR16011">
    <property type="entry name" value="IFT57/HIPPI"/>
    <property type="match status" value="1"/>
</dbReference>
<evidence type="ECO:0000313" key="7">
    <source>
        <dbReference type="EMBL" id="GMR53550.1"/>
    </source>
</evidence>
<gene>
    <name evidence="7" type="ORF">PMAYCL1PPCAC_23745</name>
</gene>
<keyword evidence="4" id="KW-0966">Cell projection</keyword>
<comment type="subcellular location">
    <subcellularLocation>
        <location evidence="1">Cell projection</location>
        <location evidence="1">Cilium</location>
    </subcellularLocation>
</comment>
<reference evidence="8" key="1">
    <citation type="submission" date="2022-10" db="EMBL/GenBank/DDBJ databases">
        <title>Genome assembly of Pristionchus species.</title>
        <authorList>
            <person name="Yoshida K."/>
            <person name="Sommer R.J."/>
        </authorList>
    </citation>
    <scope>NUCLEOTIDE SEQUENCE [LARGE SCALE GENOMIC DNA]</scope>
    <source>
        <strain evidence="8">RS5460</strain>
    </source>
</reference>
<feature type="non-terminal residue" evidence="7">
    <location>
        <position position="1"/>
    </location>
</feature>
<keyword evidence="3" id="KW-0969">Cilium</keyword>
<dbReference type="InterPro" id="IPR019530">
    <property type="entry name" value="Intra-flagellar_transport_57"/>
</dbReference>
<protein>
    <submittedName>
        <fullName evidence="7">Uncharacterized protein</fullName>
    </submittedName>
</protein>
<accession>A0AAN5I709</accession>
<dbReference type="GO" id="GO:0005794">
    <property type="term" value="C:Golgi apparatus"/>
    <property type="evidence" value="ECO:0007669"/>
    <property type="project" value="TreeGrafter"/>
</dbReference>